<feature type="transmembrane region" description="Helical" evidence="2">
    <location>
        <begin position="113"/>
        <end position="129"/>
    </location>
</feature>
<dbReference type="InterPro" id="IPR005182">
    <property type="entry name" value="YdbS-like_PH"/>
</dbReference>
<feature type="domain" description="YdbS-like PH" evidence="3">
    <location>
        <begin position="102"/>
        <end position="191"/>
    </location>
</feature>
<dbReference type="NCBIfam" id="NF040894">
    <property type="entry name" value="puhB_PGC"/>
    <property type="match status" value="1"/>
</dbReference>
<dbReference type="Pfam" id="PF03703">
    <property type="entry name" value="bPH_2"/>
    <property type="match status" value="1"/>
</dbReference>
<proteinExistence type="predicted"/>
<evidence type="ECO:0000256" key="2">
    <source>
        <dbReference type="SAM" id="Phobius"/>
    </source>
</evidence>
<protein>
    <submittedName>
        <fullName evidence="4">PH domain-containing protein</fullName>
    </submittedName>
</protein>
<dbReference type="Proteomes" id="UP000288178">
    <property type="component" value="Unassembled WGS sequence"/>
</dbReference>
<dbReference type="RefSeq" id="WP_128198828.1">
    <property type="nucleotide sequence ID" value="NZ_SACT01000004.1"/>
</dbReference>
<dbReference type="InterPro" id="IPR054839">
    <property type="entry name" value="puhB_PGC"/>
</dbReference>
<evidence type="ECO:0000313" key="4">
    <source>
        <dbReference type="EMBL" id="RVT50802.1"/>
    </source>
</evidence>
<dbReference type="EMBL" id="SACT01000004">
    <property type="protein sequence ID" value="RVT50802.1"/>
    <property type="molecule type" value="Genomic_DNA"/>
</dbReference>
<evidence type="ECO:0000256" key="1">
    <source>
        <dbReference type="SAM" id="MobiDB-lite"/>
    </source>
</evidence>
<organism evidence="4 5">
    <name type="scientific">Rubrivivax albus</name>
    <dbReference type="NCBI Taxonomy" id="2499835"/>
    <lineage>
        <taxon>Bacteria</taxon>
        <taxon>Pseudomonadati</taxon>
        <taxon>Pseudomonadota</taxon>
        <taxon>Betaproteobacteria</taxon>
        <taxon>Burkholderiales</taxon>
        <taxon>Sphaerotilaceae</taxon>
        <taxon>Rubrivivax</taxon>
    </lineage>
</organism>
<keyword evidence="5" id="KW-1185">Reference proteome</keyword>
<gene>
    <name evidence="4" type="ORF">ENE75_13370</name>
</gene>
<dbReference type="OrthoDB" id="7345733at2"/>
<feature type="transmembrane region" description="Helical" evidence="2">
    <location>
        <begin position="50"/>
        <end position="66"/>
    </location>
</feature>
<evidence type="ECO:0000313" key="5">
    <source>
        <dbReference type="Proteomes" id="UP000288178"/>
    </source>
</evidence>
<reference evidence="4 5" key="1">
    <citation type="submission" date="2019-01" db="EMBL/GenBank/DDBJ databases">
        <authorList>
            <person name="Chen W.-M."/>
        </authorList>
    </citation>
    <scope>NUCLEOTIDE SEQUENCE [LARGE SCALE GENOMIC DNA]</scope>
    <source>
        <strain evidence="4 5">ICH-3</strain>
    </source>
</reference>
<feature type="transmembrane region" description="Helical" evidence="2">
    <location>
        <begin position="78"/>
        <end position="101"/>
    </location>
</feature>
<feature type="region of interest" description="Disordered" evidence="1">
    <location>
        <begin position="1"/>
        <end position="25"/>
    </location>
</feature>
<name>A0A437JU87_9BURK</name>
<keyword evidence="2" id="KW-0812">Transmembrane</keyword>
<comment type="caution">
    <text evidence="4">The sequence shown here is derived from an EMBL/GenBank/DDBJ whole genome shotgun (WGS) entry which is preliminary data.</text>
</comment>
<keyword evidence="2" id="KW-0472">Membrane</keyword>
<keyword evidence="2" id="KW-1133">Transmembrane helix</keyword>
<accession>A0A437JU87</accession>
<dbReference type="AlphaFoldDB" id="A0A437JU87"/>
<sequence length="225" mass="24198">MSHGSAHVPEHDFEPQPGLPEPLPRDETLLWQGAPDWRALAVRAFHVRKLTLYFTALLAMQAVVWTEGGHSAADTLRAMAPAIALSALGLGLVSGLAWLSARATLYTLTDRRVVMRIGIVLTITFNLPLKRIVAADLRPGPRGTADVALRLESTGPGIAWLTLWPHARPWRLGRAEPMLRCLPQGEQVAARLTRAWAQHHGGLGVAAAAPATTVPQGAQPALASR</sequence>
<evidence type="ECO:0000259" key="3">
    <source>
        <dbReference type="Pfam" id="PF03703"/>
    </source>
</evidence>